<evidence type="ECO:0000256" key="2">
    <source>
        <dbReference type="ARBA" id="ARBA00008721"/>
    </source>
</evidence>
<evidence type="ECO:0000256" key="5">
    <source>
        <dbReference type="ARBA" id="ARBA00022729"/>
    </source>
</evidence>
<dbReference type="OrthoDB" id="536211at2759"/>
<evidence type="ECO:0000256" key="4">
    <source>
        <dbReference type="ARBA" id="ARBA00022723"/>
    </source>
</evidence>
<comment type="similarity">
    <text evidence="2">Belongs to the peptidase M43B family.</text>
</comment>
<comment type="caution">
    <text evidence="11">The sequence shown here is derived from an EMBL/GenBank/DDBJ whole genome shotgun (WGS) entry which is preliminary data.</text>
</comment>
<keyword evidence="9" id="KW-1015">Disulfide bond</keyword>
<protein>
    <submittedName>
        <fullName evidence="11">Metalloprotease</fullName>
    </submittedName>
</protein>
<dbReference type="InterPro" id="IPR024079">
    <property type="entry name" value="MetalloPept_cat_dom_sf"/>
</dbReference>
<name>A0A135V1E2_9PEZI</name>
<keyword evidence="8 11" id="KW-0482">Metalloprotease</keyword>
<sequence length="245" mass="26134">MAQRGATGTGADFACGTPAPSYEHVEMSRGLWRAEAANGTLHTRSVSTVVVDTYFHVVASGRSATSGWVDVREDGALRRQLAVLNSDFGPHSIAFRLMGVTRTVNTGWAAGGDELGMKRALRRGGYNSLNVYLLSRISGVLGRCTLPQSAPEGPDVIKDGCTVDSSTVPGGKNRNYNMGKTLTHETGHWFGLYHTFRGGCDGQGDLISDTPAQASATKGCPSFRDSCPSKPGVDPIHNYMDYSTE</sequence>
<dbReference type="GO" id="GO:0006508">
    <property type="term" value="P:proteolysis"/>
    <property type="evidence" value="ECO:0007669"/>
    <property type="project" value="UniProtKB-KW"/>
</dbReference>
<gene>
    <name evidence="11" type="ORF">CSAL01_10705</name>
</gene>
<evidence type="ECO:0000256" key="1">
    <source>
        <dbReference type="ARBA" id="ARBA00003174"/>
    </source>
</evidence>
<keyword evidence="6" id="KW-0378">Hydrolase</keyword>
<dbReference type="AlphaFoldDB" id="A0A135V1E2"/>
<keyword evidence="7" id="KW-0862">Zinc</keyword>
<evidence type="ECO:0000256" key="7">
    <source>
        <dbReference type="ARBA" id="ARBA00022833"/>
    </source>
</evidence>
<dbReference type="EMBL" id="JFFI01000679">
    <property type="protein sequence ID" value="KXH66483.1"/>
    <property type="molecule type" value="Genomic_DNA"/>
</dbReference>
<reference evidence="11 12" key="1">
    <citation type="submission" date="2014-02" db="EMBL/GenBank/DDBJ databases">
        <title>The genome sequence of Colletotrichum salicis CBS 607.94.</title>
        <authorList>
            <person name="Baroncelli R."/>
            <person name="Thon M.R."/>
        </authorList>
    </citation>
    <scope>NUCLEOTIDE SEQUENCE [LARGE SCALE GENOMIC DNA]</scope>
    <source>
        <strain evidence="11 12">CBS 607.94</strain>
    </source>
</reference>
<dbReference type="Pfam" id="PF05572">
    <property type="entry name" value="Peptidase_M43"/>
    <property type="match status" value="1"/>
</dbReference>
<dbReference type="GO" id="GO:0046872">
    <property type="term" value="F:metal ion binding"/>
    <property type="evidence" value="ECO:0007669"/>
    <property type="project" value="UniProtKB-KW"/>
</dbReference>
<dbReference type="SUPFAM" id="SSF55486">
    <property type="entry name" value="Metalloproteases ('zincins'), catalytic domain"/>
    <property type="match status" value="1"/>
</dbReference>
<comment type="function">
    <text evidence="1">Secreted metalloproteinase that allows assimilation of proteinaceous substrates.</text>
</comment>
<accession>A0A135V1E2</accession>
<evidence type="ECO:0000313" key="11">
    <source>
        <dbReference type="EMBL" id="KXH66483.1"/>
    </source>
</evidence>
<evidence type="ECO:0000259" key="10">
    <source>
        <dbReference type="Pfam" id="PF05572"/>
    </source>
</evidence>
<dbReference type="PANTHER" id="PTHR47466:SF1">
    <property type="entry name" value="METALLOPROTEASE MEP1 (AFU_ORTHOLOGUE AFUA_1G07730)-RELATED"/>
    <property type="match status" value="1"/>
</dbReference>
<organism evidence="11 12">
    <name type="scientific">Colletotrichum salicis</name>
    <dbReference type="NCBI Taxonomy" id="1209931"/>
    <lineage>
        <taxon>Eukaryota</taxon>
        <taxon>Fungi</taxon>
        <taxon>Dikarya</taxon>
        <taxon>Ascomycota</taxon>
        <taxon>Pezizomycotina</taxon>
        <taxon>Sordariomycetes</taxon>
        <taxon>Hypocreomycetidae</taxon>
        <taxon>Glomerellales</taxon>
        <taxon>Glomerellaceae</taxon>
        <taxon>Colletotrichum</taxon>
        <taxon>Colletotrichum acutatum species complex</taxon>
    </lineage>
</organism>
<dbReference type="PANTHER" id="PTHR47466">
    <property type="match status" value="1"/>
</dbReference>
<evidence type="ECO:0000256" key="9">
    <source>
        <dbReference type="ARBA" id="ARBA00023157"/>
    </source>
</evidence>
<evidence type="ECO:0000313" key="12">
    <source>
        <dbReference type="Proteomes" id="UP000070121"/>
    </source>
</evidence>
<dbReference type="GO" id="GO:0008237">
    <property type="term" value="F:metallopeptidase activity"/>
    <property type="evidence" value="ECO:0007669"/>
    <property type="project" value="UniProtKB-KW"/>
</dbReference>
<dbReference type="InterPro" id="IPR008754">
    <property type="entry name" value="Peptidase_M43"/>
</dbReference>
<evidence type="ECO:0000256" key="3">
    <source>
        <dbReference type="ARBA" id="ARBA00022670"/>
    </source>
</evidence>
<dbReference type="Gene3D" id="3.40.390.10">
    <property type="entry name" value="Collagenase (Catalytic Domain)"/>
    <property type="match status" value="1"/>
</dbReference>
<keyword evidence="3 11" id="KW-0645">Protease</keyword>
<keyword evidence="5" id="KW-0732">Signal</keyword>
<feature type="domain" description="Peptidase M43 pregnancy-associated plasma-A" evidence="10">
    <location>
        <begin position="173"/>
        <end position="243"/>
    </location>
</feature>
<dbReference type="CDD" id="cd04275">
    <property type="entry name" value="ZnMc_pappalysin_like"/>
    <property type="match status" value="1"/>
</dbReference>
<proteinExistence type="inferred from homology"/>
<evidence type="ECO:0000256" key="8">
    <source>
        <dbReference type="ARBA" id="ARBA00023049"/>
    </source>
</evidence>
<dbReference type="Proteomes" id="UP000070121">
    <property type="component" value="Unassembled WGS sequence"/>
</dbReference>
<evidence type="ECO:0000256" key="6">
    <source>
        <dbReference type="ARBA" id="ARBA00022801"/>
    </source>
</evidence>
<keyword evidence="12" id="KW-1185">Reference proteome</keyword>
<keyword evidence="4" id="KW-0479">Metal-binding</keyword>